<name>W4L3E6_9BACT</name>
<dbReference type="Proteomes" id="UP000019140">
    <property type="component" value="Unassembled WGS sequence"/>
</dbReference>
<dbReference type="InterPro" id="IPR036165">
    <property type="entry name" value="YefM-like_sf"/>
</dbReference>
<accession>W4L3E6</accession>
<dbReference type="NCBIfam" id="TIGR01552">
    <property type="entry name" value="phd_fam"/>
    <property type="match status" value="1"/>
</dbReference>
<dbReference type="AlphaFoldDB" id="W4L3E6"/>
<dbReference type="Pfam" id="PF02604">
    <property type="entry name" value="PhdYeFM_antitox"/>
    <property type="match status" value="1"/>
</dbReference>
<comment type="function">
    <text evidence="2">Antitoxin component of a type II toxin-antitoxin (TA) system.</text>
</comment>
<comment type="caution">
    <text evidence="3">The sequence shown here is derived from an EMBL/GenBank/DDBJ whole genome shotgun (WGS) entry which is preliminary data.</text>
</comment>
<dbReference type="InterPro" id="IPR006442">
    <property type="entry name" value="Antitoxin_Phd/YefM"/>
</dbReference>
<evidence type="ECO:0000313" key="3">
    <source>
        <dbReference type="EMBL" id="ETW92623.1"/>
    </source>
</evidence>
<evidence type="ECO:0000256" key="2">
    <source>
        <dbReference type="RuleBase" id="RU362080"/>
    </source>
</evidence>
<organism evidence="3 4">
    <name type="scientific">Candidatus Entotheonella gemina</name>
    <dbReference type="NCBI Taxonomy" id="1429439"/>
    <lineage>
        <taxon>Bacteria</taxon>
        <taxon>Pseudomonadati</taxon>
        <taxon>Nitrospinota/Tectimicrobiota group</taxon>
        <taxon>Candidatus Tectimicrobiota</taxon>
        <taxon>Candidatus Entotheonellia</taxon>
        <taxon>Candidatus Entotheonellales</taxon>
        <taxon>Candidatus Entotheonellaceae</taxon>
        <taxon>Candidatus Entotheonella</taxon>
    </lineage>
</organism>
<gene>
    <name evidence="3" type="ORF">ETSY2_52985</name>
</gene>
<dbReference type="SUPFAM" id="SSF143120">
    <property type="entry name" value="YefM-like"/>
    <property type="match status" value="1"/>
</dbReference>
<dbReference type="EMBL" id="AZHX01002841">
    <property type="protein sequence ID" value="ETW92623.1"/>
    <property type="molecule type" value="Genomic_DNA"/>
</dbReference>
<evidence type="ECO:0000256" key="1">
    <source>
        <dbReference type="ARBA" id="ARBA00009981"/>
    </source>
</evidence>
<keyword evidence="4" id="KW-1185">Reference proteome</keyword>
<reference evidence="3 4" key="1">
    <citation type="journal article" date="2014" name="Nature">
        <title>An environmental bacterial taxon with a large and distinct metabolic repertoire.</title>
        <authorList>
            <person name="Wilson M.C."/>
            <person name="Mori T."/>
            <person name="Ruckert C."/>
            <person name="Uria A.R."/>
            <person name="Helf M.J."/>
            <person name="Takada K."/>
            <person name="Gernert C."/>
            <person name="Steffens U.A."/>
            <person name="Heycke N."/>
            <person name="Schmitt S."/>
            <person name="Rinke C."/>
            <person name="Helfrich E.J."/>
            <person name="Brachmann A.O."/>
            <person name="Gurgui C."/>
            <person name="Wakimoto T."/>
            <person name="Kracht M."/>
            <person name="Crusemann M."/>
            <person name="Hentschel U."/>
            <person name="Abe I."/>
            <person name="Matsunaga S."/>
            <person name="Kalinowski J."/>
            <person name="Takeyama H."/>
            <person name="Piel J."/>
        </authorList>
    </citation>
    <scope>NUCLEOTIDE SEQUENCE [LARGE SCALE GENOMIC DNA]</scope>
    <source>
        <strain evidence="4">TSY2</strain>
    </source>
</reference>
<proteinExistence type="inferred from homology"/>
<protein>
    <recommendedName>
        <fullName evidence="2">Antitoxin</fullName>
    </recommendedName>
</protein>
<sequence>MTKTIGLQTLSHQLNQVVGDVISEGQTYIIENEGIPAVVLLSMDEYQRLRTTIPAPEKQPAHIMSPRLANPAQAGDFELEVISEDTSHA</sequence>
<dbReference type="Gene3D" id="3.40.1620.10">
    <property type="entry name" value="YefM-like domain"/>
    <property type="match status" value="1"/>
</dbReference>
<comment type="similarity">
    <text evidence="1 2">Belongs to the phD/YefM antitoxin family.</text>
</comment>
<evidence type="ECO:0000313" key="4">
    <source>
        <dbReference type="Proteomes" id="UP000019140"/>
    </source>
</evidence>
<dbReference type="HOGENOM" id="CLU_188942_0_0_7"/>